<dbReference type="STRING" id="106370.Francci3_0901"/>
<reference evidence="1 2" key="1">
    <citation type="journal article" date="2007" name="Genome Res.">
        <title>Genome characteristics of facultatively symbiotic Frankia sp. strains reflect host range and host plant biogeography.</title>
        <authorList>
            <person name="Normand P."/>
            <person name="Lapierre P."/>
            <person name="Tisa L.S."/>
            <person name="Gogarten J.P."/>
            <person name="Alloisio N."/>
            <person name="Bagnarol E."/>
            <person name="Bassi C.A."/>
            <person name="Berry A.M."/>
            <person name="Bickhart D.M."/>
            <person name="Choisne N."/>
            <person name="Couloux A."/>
            <person name="Cournoyer B."/>
            <person name="Cruveiller S."/>
            <person name="Daubin V."/>
            <person name="Demange N."/>
            <person name="Francino M.P."/>
            <person name="Goltsman E."/>
            <person name="Huang Y."/>
            <person name="Kopp O.R."/>
            <person name="Labarre L."/>
            <person name="Lapidus A."/>
            <person name="Lavire C."/>
            <person name="Marechal J."/>
            <person name="Martinez M."/>
            <person name="Mastronunzio J.E."/>
            <person name="Mullin B.C."/>
            <person name="Niemann J."/>
            <person name="Pujic P."/>
            <person name="Rawnsley T."/>
            <person name="Rouy Z."/>
            <person name="Schenowitz C."/>
            <person name="Sellstedt A."/>
            <person name="Tavares F."/>
            <person name="Tomkins J.P."/>
            <person name="Vallenet D."/>
            <person name="Valverde C."/>
            <person name="Wall L.G."/>
            <person name="Wang Y."/>
            <person name="Medigue C."/>
            <person name="Benson D.R."/>
        </authorList>
    </citation>
    <scope>NUCLEOTIDE SEQUENCE [LARGE SCALE GENOMIC DNA]</scope>
    <source>
        <strain evidence="2">DSM 45818 / CECT 9043 / CcI3</strain>
    </source>
</reference>
<gene>
    <name evidence="1" type="ordered locus">Francci3_0901</name>
</gene>
<dbReference type="Proteomes" id="UP000001937">
    <property type="component" value="Chromosome"/>
</dbReference>
<dbReference type="OrthoDB" id="581105at2"/>
<dbReference type="SUPFAM" id="SSF52540">
    <property type="entry name" value="P-loop containing nucleoside triphosphate hydrolases"/>
    <property type="match status" value="1"/>
</dbReference>
<dbReference type="KEGG" id="fra:Francci3_0901"/>
<evidence type="ECO:0000313" key="2">
    <source>
        <dbReference type="Proteomes" id="UP000001937"/>
    </source>
</evidence>
<sequence length="937" mass="104466">MKSDKDQLADELNEVARRSIPHTFTRHFQSPPLAIPMLRRILDSRDPGLFTQNPGRALRVLIDQAVAQLEAAPMARLQDKFTWRELGAEIFADSNKSYSETFQEIRTGCGEPLLSEKTVQRAIEDLRDRLAAILQRMEISDRHFVLAEDPEYVSRPDLEKRFSEVLSSGERLVLIHGEAGTGKTTLALHLTRSFLRFAAHDWIPVIPFQEGGKGPVEDSFREMLDRHGFAVSDVGVSELVVTFRKLVTSETPPPVVVLDNIDSRTELERFVPPGVRSRIIITSRKNLDSKVVNIAPIEVMNMANDEAVQLVSLHSQGLQEDGKKYLAEALDFRPLAIVHGCACLINAPYNGDLTAFLESLRENVAVVLESYGDDEDTTITAIYRMIVDALKRQPQYVLLALDLVILAYPVRSVQEALRLSWPPSDVVEGQISKELNLEDEAILSKGLRIIERWNLVHPNALPFLHIHSLTRELVASIRGDALAAVAVQAYRVASHRLNLSSWMGGAPIPSSWPQEVEYMLASFDISARGSAVRTGIAFSQGDETDPLCQVPALFLRRGRQREEMSAEAVNGARSVLSEPWSRRFTALETEALELGILDEVGDVLNTVRARRPDAYVYEALLSSDLRPLTEAYTTDVIEDARWHIDHPLATEMPLTPAQHSYALGVFHFQRCEWKEAEACYMQSSEFYKLLASEKAEFGLYALEAGRRLADLDLRRGDLNSANERIYALLSEVFELGKSGIVDAFLSRRITQTGLRIQSERMLRGAPSGGNIDQLLALYQDLMLKFAKTGSSLPLLEVEFARAVMTALVDNKQANRMLTDLGSRCRDSGYKVGTTVCMATQLKVIIAVHAGTAKPARFAQLAEWALSLAEDFVEVSRFWHADVLCSALACAILGDVPDRRAEEIRSRAQEAASLISRPDKMTVAEKVGGVPPYFLLRE</sequence>
<accession>Q2JEK7</accession>
<dbReference type="InterPro" id="IPR027417">
    <property type="entry name" value="P-loop_NTPase"/>
</dbReference>
<organism evidence="1 2">
    <name type="scientific">Frankia casuarinae (strain DSM 45818 / CECT 9043 / HFP020203 / CcI3)</name>
    <dbReference type="NCBI Taxonomy" id="106370"/>
    <lineage>
        <taxon>Bacteria</taxon>
        <taxon>Bacillati</taxon>
        <taxon>Actinomycetota</taxon>
        <taxon>Actinomycetes</taxon>
        <taxon>Frankiales</taxon>
        <taxon>Frankiaceae</taxon>
        <taxon>Frankia</taxon>
    </lineage>
</organism>
<evidence type="ECO:0000313" key="1">
    <source>
        <dbReference type="EMBL" id="ABD10285.1"/>
    </source>
</evidence>
<dbReference type="RefSeq" id="WP_011435353.1">
    <property type="nucleotide sequence ID" value="NC_007777.1"/>
</dbReference>
<proteinExistence type="predicted"/>
<name>Q2JEK7_FRACC</name>
<keyword evidence="2" id="KW-1185">Reference proteome</keyword>
<dbReference type="EMBL" id="CP000249">
    <property type="protein sequence ID" value="ABD10285.1"/>
    <property type="molecule type" value="Genomic_DNA"/>
</dbReference>
<dbReference type="Gene3D" id="3.40.50.300">
    <property type="entry name" value="P-loop containing nucleotide triphosphate hydrolases"/>
    <property type="match status" value="1"/>
</dbReference>
<protein>
    <submittedName>
        <fullName evidence="1">Uncharacterized protein</fullName>
    </submittedName>
</protein>
<dbReference type="eggNOG" id="COG3267">
    <property type="taxonomic scope" value="Bacteria"/>
</dbReference>
<dbReference type="HOGENOM" id="CLU_312787_0_0_11"/>
<dbReference type="AlphaFoldDB" id="Q2JEK7"/>